<evidence type="ECO:0000256" key="2">
    <source>
        <dbReference type="ARBA" id="ARBA00022963"/>
    </source>
</evidence>
<dbReference type="InterPro" id="IPR017395">
    <property type="entry name" value="Chlorophyllase-like"/>
</dbReference>
<evidence type="ECO:0000256" key="1">
    <source>
        <dbReference type="ARBA" id="ARBA00022801"/>
    </source>
</evidence>
<dbReference type="AlphaFoldDB" id="A0A1B3ZA67"/>
<accession>A0A1B3ZA67</accession>
<protein>
    <submittedName>
        <fullName evidence="4">Chlorophyllase</fullName>
    </submittedName>
</protein>
<dbReference type="ESTHER" id="9sphn-a0a1b3za67">
    <property type="family name" value="Chlorophyllase"/>
</dbReference>
<keyword evidence="2" id="KW-0442">Lipid degradation</keyword>
<evidence type="ECO:0000313" key="5">
    <source>
        <dbReference type="Proteomes" id="UP000094256"/>
    </source>
</evidence>
<reference evidence="4 5" key="1">
    <citation type="submission" date="2016-01" db="EMBL/GenBank/DDBJ databases">
        <title>Complete genome and mega plasmid sequence of Sphingomonas panacis DCY99 elicits systemic resistance in rice to Xanthomonas oryzae.</title>
        <authorList>
            <person name="Kim Y.J."/>
            <person name="Yang D.C."/>
            <person name="Sing P."/>
        </authorList>
    </citation>
    <scope>NUCLEOTIDE SEQUENCE [LARGE SCALE GENOMIC DNA]</scope>
    <source>
        <strain evidence="4 5">DCY99</strain>
    </source>
</reference>
<gene>
    <name evidence="4" type="ORF">AWL63_10420</name>
</gene>
<dbReference type="Proteomes" id="UP000094256">
    <property type="component" value="Chromosome"/>
</dbReference>
<dbReference type="GO" id="GO:0003847">
    <property type="term" value="F:1-alkyl-2-acetylglycerophosphocholine esterase activity"/>
    <property type="evidence" value="ECO:0007669"/>
    <property type="project" value="TreeGrafter"/>
</dbReference>
<dbReference type="PANTHER" id="PTHR10272:SF0">
    <property type="entry name" value="PLATELET-ACTIVATING FACTOR ACETYLHYDROLASE"/>
    <property type="match status" value="1"/>
</dbReference>
<dbReference type="Pfam" id="PF07224">
    <property type="entry name" value="Chlorophyllase"/>
    <property type="match status" value="1"/>
</dbReference>
<dbReference type="RefSeq" id="WP_069204884.1">
    <property type="nucleotide sequence ID" value="NZ_CP014168.1"/>
</dbReference>
<dbReference type="OrthoDB" id="339159at2"/>
<sequence>MEEHASWRDANMSAPAPVLSARAIRLLAPGRGEDIQVRISAPATGDNLPIIIFSHGYGSSMDGYAPLADYWAAHGFVVVQPTHLDAKRLGLAQDDPRRPLIWRTRVEDMKRILDDLDAVTQWVPGLEGRVDHGLVAASGHSFGGQTTSMLLGARMLGPDGEGEDMSDRRIKAGILLASGGHGGVDLSPLGREITPYLNSGFDHMATPALVVAGDADQSPLTTRGPDWFADPYRLSPGRKALLTLFGAEHMLGGISGYAVTEATDENPARVALIQRMTLAYLQSQLLDDATAWSSACEALAMEATPLGKAKGIIGR</sequence>
<name>A0A1B3ZA67_9SPHN</name>
<dbReference type="InterPro" id="IPR029058">
    <property type="entry name" value="AB_hydrolase_fold"/>
</dbReference>
<keyword evidence="3" id="KW-0443">Lipid metabolism</keyword>
<proteinExistence type="predicted"/>
<evidence type="ECO:0000313" key="4">
    <source>
        <dbReference type="EMBL" id="AOH84324.1"/>
    </source>
</evidence>
<dbReference type="SUPFAM" id="SSF53474">
    <property type="entry name" value="alpha/beta-Hydrolases"/>
    <property type="match status" value="1"/>
</dbReference>
<keyword evidence="5" id="KW-1185">Reference proteome</keyword>
<keyword evidence="1" id="KW-0378">Hydrolase</keyword>
<organism evidence="4 5">
    <name type="scientific">Sphingomonas panacis</name>
    <dbReference type="NCBI Taxonomy" id="1560345"/>
    <lineage>
        <taxon>Bacteria</taxon>
        <taxon>Pseudomonadati</taxon>
        <taxon>Pseudomonadota</taxon>
        <taxon>Alphaproteobacteria</taxon>
        <taxon>Sphingomonadales</taxon>
        <taxon>Sphingomonadaceae</taxon>
        <taxon>Sphingomonas</taxon>
    </lineage>
</organism>
<evidence type="ECO:0000256" key="3">
    <source>
        <dbReference type="ARBA" id="ARBA00023098"/>
    </source>
</evidence>
<dbReference type="GO" id="GO:0016042">
    <property type="term" value="P:lipid catabolic process"/>
    <property type="evidence" value="ECO:0007669"/>
    <property type="project" value="UniProtKB-KW"/>
</dbReference>
<dbReference type="Gene3D" id="3.40.50.1820">
    <property type="entry name" value="alpha/beta hydrolase"/>
    <property type="match status" value="1"/>
</dbReference>
<dbReference type="KEGG" id="span:AWL63_10420"/>
<dbReference type="EMBL" id="CP014168">
    <property type="protein sequence ID" value="AOH84324.1"/>
    <property type="molecule type" value="Genomic_DNA"/>
</dbReference>
<dbReference type="STRING" id="1560345.AWL63_10420"/>
<dbReference type="PANTHER" id="PTHR10272">
    <property type="entry name" value="PLATELET-ACTIVATING FACTOR ACETYLHYDROLASE"/>
    <property type="match status" value="1"/>
</dbReference>